<name>A0A0V9UQW2_9NOCA</name>
<dbReference type="SMART" id="SM00855">
    <property type="entry name" value="PGAM"/>
    <property type="match status" value="1"/>
</dbReference>
<comment type="caution">
    <text evidence="1">The sequence shown here is derived from an EMBL/GenBank/DDBJ whole genome shotgun (WGS) entry which is preliminary data.</text>
</comment>
<evidence type="ECO:0000313" key="1">
    <source>
        <dbReference type="EMBL" id="KSZ60392.1"/>
    </source>
</evidence>
<dbReference type="InterPro" id="IPR013078">
    <property type="entry name" value="His_Pase_superF_clade-1"/>
</dbReference>
<accession>A0A0V9UQW2</accession>
<dbReference type="SUPFAM" id="SSF53254">
    <property type="entry name" value="Phosphoglycerate mutase-like"/>
    <property type="match status" value="1"/>
</dbReference>
<reference evidence="2" key="1">
    <citation type="submission" date="2015-01" db="EMBL/GenBank/DDBJ databases">
        <title>Draft genome sequence of Rhodococcus pyridinivorans strain KG-16, a hydrocarbon-degrading bacterium.</title>
        <authorList>
            <person name="Aggarwal R.K."/>
            <person name="Dawar C."/>
        </authorList>
    </citation>
    <scope>NUCLEOTIDE SEQUENCE [LARGE SCALE GENOMIC DNA]</scope>
    <source>
        <strain evidence="2">KG-16</strain>
    </source>
</reference>
<protein>
    <submittedName>
        <fullName evidence="1">Histidine phosphatase</fullName>
    </submittedName>
</protein>
<dbReference type="AlphaFoldDB" id="A0A0V9UQW2"/>
<reference evidence="1 2" key="2">
    <citation type="journal article" date="2016" name="Genome Announc.">
        <title>Draft Genome Sequence of a Versatile Hydrocarbon-Degrading Bacterium, Rhodococcus pyridinivorans Strain KG-16, Collected from Oil Fields in India.</title>
        <authorList>
            <person name="Aggarwal R.K."/>
            <person name="Dawar C."/>
            <person name="Phanindranath R."/>
            <person name="Mutnuri L."/>
            <person name="Dayal A.M."/>
        </authorList>
    </citation>
    <scope>NUCLEOTIDE SEQUENCE [LARGE SCALE GENOMIC DNA]</scope>
    <source>
        <strain evidence="1 2">KG-16</strain>
    </source>
</reference>
<evidence type="ECO:0000313" key="2">
    <source>
        <dbReference type="Proteomes" id="UP000053060"/>
    </source>
</evidence>
<organism evidence="1 2">
    <name type="scientific">Rhodococcus pyridinivorans KG-16</name>
    <dbReference type="NCBI Taxonomy" id="1441730"/>
    <lineage>
        <taxon>Bacteria</taxon>
        <taxon>Bacillati</taxon>
        <taxon>Actinomycetota</taxon>
        <taxon>Actinomycetes</taxon>
        <taxon>Mycobacteriales</taxon>
        <taxon>Nocardiaceae</taxon>
        <taxon>Rhodococcus</taxon>
    </lineage>
</organism>
<dbReference type="Proteomes" id="UP000053060">
    <property type="component" value="Unassembled WGS sequence"/>
</dbReference>
<dbReference type="Pfam" id="PF00300">
    <property type="entry name" value="His_Phos_1"/>
    <property type="match status" value="1"/>
</dbReference>
<dbReference type="Gene3D" id="3.40.50.1240">
    <property type="entry name" value="Phosphoglycerate mutase-like"/>
    <property type="match status" value="1"/>
</dbReference>
<gene>
    <name evidence="1" type="ORF">Z045_02795</name>
</gene>
<sequence>MSSGEDVPAVTRLFFVAHASTHATEQARFPCDEPISERGRRELGCVAVPVVDRWVCAPERRAVDTVHAFGFPAEIDPALRELDYGRWRGAALGDVPESDLAMWLTGPAAAPHGGESVEDLIRRVGTWLAAQDDGYERVGVVTHPAVVRAATVCALDAPASSLRRVDVGPLDVVRLYGGPGRWTLRPNRFAR</sequence>
<proteinExistence type="predicted"/>
<dbReference type="InterPro" id="IPR029033">
    <property type="entry name" value="His_PPase_superfam"/>
</dbReference>
<dbReference type="PATRIC" id="fig|1441730.3.peg.590"/>
<dbReference type="EMBL" id="AZXY01000001">
    <property type="protein sequence ID" value="KSZ60392.1"/>
    <property type="molecule type" value="Genomic_DNA"/>
</dbReference>